<dbReference type="GeneID" id="5971425"/>
<feature type="domain" description="Myosin-binding" evidence="7">
    <location>
        <begin position="190"/>
        <end position="336"/>
    </location>
</feature>
<evidence type="ECO:0000256" key="2">
    <source>
        <dbReference type="ARBA" id="ARBA00022692"/>
    </source>
</evidence>
<keyword evidence="2 6" id="KW-0812">Transmembrane</keyword>
<dbReference type="InterPro" id="IPR026859">
    <property type="entry name" value="Myosin-bd"/>
</dbReference>
<evidence type="ECO:0000313" key="8">
    <source>
        <dbReference type="EMBL" id="EAT87892.2"/>
    </source>
</evidence>
<comment type="subcellular location">
    <subcellularLocation>
        <location evidence="1">Endomembrane system</location>
    </subcellularLocation>
</comment>
<evidence type="ECO:0000259" key="7">
    <source>
        <dbReference type="Pfam" id="PF12632"/>
    </source>
</evidence>
<dbReference type="STRING" id="321614.Q0UVT2"/>
<name>Q0UVT2_PHANO</name>
<dbReference type="HOGENOM" id="CLU_561514_0_0_1"/>
<dbReference type="RefSeq" id="XP_001794557.1">
    <property type="nucleotide sequence ID" value="XM_001794505.1"/>
</dbReference>
<feature type="compositionally biased region" description="Polar residues" evidence="5">
    <location>
        <begin position="434"/>
        <end position="447"/>
    </location>
</feature>
<feature type="compositionally biased region" description="Basic and acidic residues" evidence="5">
    <location>
        <begin position="465"/>
        <end position="475"/>
    </location>
</feature>
<keyword evidence="3 6" id="KW-1133">Transmembrane helix</keyword>
<reference evidence="9" key="1">
    <citation type="journal article" date="2007" name="Plant Cell">
        <title>Dothideomycete-plant interactions illuminated by genome sequencing and EST analysis of the wheat pathogen Stagonospora nodorum.</title>
        <authorList>
            <person name="Hane J.K."/>
            <person name="Lowe R.G."/>
            <person name="Solomon P.S."/>
            <person name="Tan K.C."/>
            <person name="Schoch C.L."/>
            <person name="Spatafora J.W."/>
            <person name="Crous P.W."/>
            <person name="Kodira C."/>
            <person name="Birren B.W."/>
            <person name="Galagan J.E."/>
            <person name="Torriani S.F."/>
            <person name="McDonald B.A."/>
            <person name="Oliver R.P."/>
        </authorList>
    </citation>
    <scope>NUCLEOTIDE SEQUENCE [LARGE SCALE GENOMIC DNA]</scope>
    <source>
        <strain evidence="9">SN15 / ATCC MYA-4574 / FGSC 10173</strain>
    </source>
</reference>
<evidence type="ECO:0000313" key="9">
    <source>
        <dbReference type="Proteomes" id="UP000001055"/>
    </source>
</evidence>
<dbReference type="VEuPathDB" id="FungiDB:JI435_041320"/>
<feature type="transmembrane region" description="Helical" evidence="6">
    <location>
        <begin position="104"/>
        <end position="122"/>
    </location>
</feature>
<keyword evidence="4 6" id="KW-0472">Membrane</keyword>
<sequence>MSVTAQFHESTQHALYDITCSKPGASANMNDRKQSIRVLAAPTTSDFWNTFAISFASPGGPGPQEFKVATISPTGAALTGTTAFSLVWLVHWLRRQPEISKGKWSLVFLLLVSVATAVYGYTRRQWLQYLRQEAVEGASAVVTNLQAFEASTSSALALIQEVELVSRGYRLLRAAFADVVPIFVEQCGVLKQLILEDDLEKYLDVYDISNPDLQEAALGYSETEFEDHETLKALRTLQYRLSTLRRVYLCSLLALEADGGKPDFARWSTVVDSMQCLARPTGQWSENLNNILSEEEQFIIPSPAHITPTPGKEKLRNSVRKLSGLSQGIRGLQAKMQVLREETNKSLEDTEDVHELGRHLMTQYESIGADIKSLVQAWEAGKTALVLNIDRQERRISHASSGLRSPVPSLGGLTAVDEGSPSDALRALNGDLLSPQQSAPSSDQGSNSDDEVFEAIAIPKTRATMSREERSDKLQHVNSETRVPTC</sequence>
<accession>Q0UVT2</accession>
<evidence type="ECO:0000256" key="6">
    <source>
        <dbReference type="SAM" id="Phobius"/>
    </source>
</evidence>
<evidence type="ECO:0000256" key="1">
    <source>
        <dbReference type="ARBA" id="ARBA00004308"/>
    </source>
</evidence>
<evidence type="ECO:0000256" key="5">
    <source>
        <dbReference type="SAM" id="MobiDB-lite"/>
    </source>
</evidence>
<feature type="compositionally biased region" description="Polar residues" evidence="5">
    <location>
        <begin position="476"/>
        <end position="486"/>
    </location>
</feature>
<dbReference type="GO" id="GO:0017022">
    <property type="term" value="F:myosin binding"/>
    <property type="evidence" value="ECO:0007669"/>
    <property type="project" value="InterPro"/>
</dbReference>
<dbReference type="GO" id="GO:0012505">
    <property type="term" value="C:endomembrane system"/>
    <property type="evidence" value="ECO:0007669"/>
    <property type="project" value="UniProtKB-SubCell"/>
</dbReference>
<organism evidence="8 9">
    <name type="scientific">Phaeosphaeria nodorum (strain SN15 / ATCC MYA-4574 / FGSC 10173)</name>
    <name type="common">Glume blotch fungus</name>
    <name type="synonym">Parastagonospora nodorum</name>
    <dbReference type="NCBI Taxonomy" id="321614"/>
    <lineage>
        <taxon>Eukaryota</taxon>
        <taxon>Fungi</taxon>
        <taxon>Dikarya</taxon>
        <taxon>Ascomycota</taxon>
        <taxon>Pezizomycotina</taxon>
        <taxon>Dothideomycetes</taxon>
        <taxon>Pleosporomycetidae</taxon>
        <taxon>Pleosporales</taxon>
        <taxon>Pleosporineae</taxon>
        <taxon>Phaeosphaeriaceae</taxon>
        <taxon>Parastagonospora</taxon>
    </lineage>
</organism>
<dbReference type="AlphaFoldDB" id="Q0UVT2"/>
<feature type="domain" description="Myosin-binding" evidence="7">
    <location>
        <begin position="83"/>
        <end position="174"/>
    </location>
</feature>
<dbReference type="GO" id="GO:0019985">
    <property type="term" value="P:translesion synthesis"/>
    <property type="evidence" value="ECO:0000318"/>
    <property type="project" value="GO_Central"/>
</dbReference>
<dbReference type="GO" id="GO:0006272">
    <property type="term" value="P:leading strand elongation"/>
    <property type="evidence" value="ECO:0000318"/>
    <property type="project" value="GO_Central"/>
</dbReference>
<dbReference type="GO" id="GO:0030337">
    <property type="term" value="F:DNA polymerase processivity factor activity"/>
    <property type="evidence" value="ECO:0000318"/>
    <property type="project" value="GO_Central"/>
</dbReference>
<protein>
    <recommendedName>
        <fullName evidence="7">Myosin-binding domain-containing protein</fullName>
    </recommendedName>
</protein>
<dbReference type="GO" id="GO:0043626">
    <property type="term" value="C:PCNA complex"/>
    <property type="evidence" value="ECO:0000318"/>
    <property type="project" value="GO_Central"/>
</dbReference>
<feature type="transmembrane region" description="Helical" evidence="6">
    <location>
        <begin position="71"/>
        <end position="92"/>
    </location>
</feature>
<proteinExistence type="predicted"/>
<dbReference type="KEGG" id="pno:SNOG_04132"/>
<dbReference type="InParanoid" id="Q0UVT2"/>
<evidence type="ECO:0000256" key="3">
    <source>
        <dbReference type="ARBA" id="ARBA00022989"/>
    </source>
</evidence>
<dbReference type="Proteomes" id="UP000001055">
    <property type="component" value="Unassembled WGS sequence"/>
</dbReference>
<dbReference type="Pfam" id="PF12632">
    <property type="entry name" value="Vezatin"/>
    <property type="match status" value="2"/>
</dbReference>
<dbReference type="eggNOG" id="ENOG502QSNT">
    <property type="taxonomic scope" value="Eukaryota"/>
</dbReference>
<gene>
    <name evidence="8" type="ORF">SNOG_04132</name>
</gene>
<evidence type="ECO:0000256" key="4">
    <source>
        <dbReference type="ARBA" id="ARBA00023136"/>
    </source>
</evidence>
<dbReference type="GO" id="GO:0006298">
    <property type="term" value="P:mismatch repair"/>
    <property type="evidence" value="ECO:0000318"/>
    <property type="project" value="GO_Central"/>
</dbReference>
<feature type="region of interest" description="Disordered" evidence="5">
    <location>
        <begin position="397"/>
        <end position="486"/>
    </location>
</feature>
<dbReference type="EMBL" id="CH445330">
    <property type="protein sequence ID" value="EAT87892.2"/>
    <property type="molecule type" value="Genomic_DNA"/>
</dbReference>